<feature type="domain" description="Protein kinase" evidence="7">
    <location>
        <begin position="168"/>
        <end position="439"/>
    </location>
</feature>
<organism evidence="8 9">
    <name type="scientific">Actinomadura graeca</name>
    <dbReference type="NCBI Taxonomy" id="2750812"/>
    <lineage>
        <taxon>Bacteria</taxon>
        <taxon>Bacillati</taxon>
        <taxon>Actinomycetota</taxon>
        <taxon>Actinomycetes</taxon>
        <taxon>Streptosporangiales</taxon>
        <taxon>Thermomonosporaceae</taxon>
        <taxon>Actinomadura</taxon>
    </lineage>
</organism>
<dbReference type="InterPro" id="IPR057929">
    <property type="entry name" value="RamC_N"/>
</dbReference>
<keyword evidence="5 8" id="KW-0418">Kinase</keyword>
<evidence type="ECO:0000259" key="7">
    <source>
        <dbReference type="PROSITE" id="PS50011"/>
    </source>
</evidence>
<sequence>MHVSATQASAEEVLRRSLEVLLEAGSAFKFAATLDHVAALNGRNTSRGHSGKFITIYPRGDDEAVRLAAELHRATAGLPGPRILSDRPYSRDSLVHYRYGAFVEERRMTNDGFYAWMILDPDGNPVEDRRTGTYTPPSWVRCPFPDNGMNVARRSGGGGDEVLIGSRFAVKEAIRHTNKGGVYRAVDAETGDPVVIKEARPHVAADREGRDTRDRLRAEFRALEMVQELGLAPRPIKLFTQGGHLFLAEEMIPGSTLRQWVVDLIGAEGWGPHLARASEMARRLAGLVIGAHAAGLVVRDFNPNNVMVRPDGTPVMIDLELAVTADDPRDEPTAGVGTLGFGAPEQMDGAPPRATADYYGLGATLCYVLTGGPPYFLADRPPNRLVADRLAEWLTARTQDVELPASLTAMLVGLMADEPERRWTPERAVEVLARCTPSTGPGQGAGLVSLDAGGDEDRPEPGWLRAACDRAIEGITDQLLATMQPESAQTLWPASCAHGAPDPCSLQHGAAGCLGALVRCYQHTADPRLQEGIGTGARWILERLETDAKRPPGLYFGTAGAVWAVLEAGLAIGDNGLVDAAVAVAEGLPPSAPGPDVTHGTAGLGMTALHLWDRTGRGEFADRAGAAADALIASAEERAGGLAWRMPADQDSKLAGKSYYGFAHGISGVGYFLLAYGEAAGRPDCRTLAVRVGEHLLDEAVITPRSAMWGAGSGDAPTAPYWCHGSSGIGTFLIRLGSATGAARFTRTGEMAARAVAGNAWRAVLGQCHGLSGNGDLLLDVAAFTGDARYRAAAWRFGRIILANRAHRDGRVVLPDERGDVTTTWGDGLSGILAFLVRLRHGSPRLWMSDAALLGTAASLAGTMGRTS</sequence>
<evidence type="ECO:0000256" key="1">
    <source>
        <dbReference type="ARBA" id="ARBA00012513"/>
    </source>
</evidence>
<dbReference type="PROSITE" id="PS50011">
    <property type="entry name" value="PROTEIN_KINASE_DOM"/>
    <property type="match status" value="1"/>
</dbReference>
<dbReference type="InterPro" id="IPR000719">
    <property type="entry name" value="Prot_kinase_dom"/>
</dbReference>
<dbReference type="Pfam" id="PF25816">
    <property type="entry name" value="RamC_N"/>
    <property type="match status" value="1"/>
</dbReference>
<dbReference type="PANTHER" id="PTHR43289:SF6">
    <property type="entry name" value="SERINE_THREONINE-PROTEIN KINASE NEKL-3"/>
    <property type="match status" value="1"/>
</dbReference>
<evidence type="ECO:0000256" key="4">
    <source>
        <dbReference type="ARBA" id="ARBA00022741"/>
    </source>
</evidence>
<evidence type="ECO:0000313" key="8">
    <source>
        <dbReference type="EMBL" id="QXJ26549.1"/>
    </source>
</evidence>
<protein>
    <recommendedName>
        <fullName evidence="1">non-specific serine/threonine protein kinase</fullName>
        <ecNumber evidence="1">2.7.11.1</ecNumber>
    </recommendedName>
</protein>
<dbReference type="SMART" id="SM00220">
    <property type="entry name" value="S_TKc"/>
    <property type="match status" value="1"/>
</dbReference>
<evidence type="ECO:0000313" key="9">
    <source>
        <dbReference type="Proteomes" id="UP001049518"/>
    </source>
</evidence>
<keyword evidence="4" id="KW-0547">Nucleotide-binding</keyword>
<dbReference type="InterPro" id="IPR058053">
    <property type="entry name" value="RamC_C"/>
</dbReference>
<dbReference type="EC" id="2.7.11.1" evidence="1"/>
<name>A0ABX8R650_9ACTN</name>
<accession>A0ABX8R650</accession>
<dbReference type="PANTHER" id="PTHR43289">
    <property type="entry name" value="MITOGEN-ACTIVATED PROTEIN KINASE KINASE KINASE 20-RELATED"/>
    <property type="match status" value="1"/>
</dbReference>
<dbReference type="Proteomes" id="UP001049518">
    <property type="component" value="Chromosome"/>
</dbReference>
<dbReference type="SMART" id="SM01260">
    <property type="entry name" value="LANC_like"/>
    <property type="match status" value="1"/>
</dbReference>
<dbReference type="Pfam" id="PF05147">
    <property type="entry name" value="LANC_like"/>
    <property type="match status" value="1"/>
</dbReference>
<dbReference type="SUPFAM" id="SSF56112">
    <property type="entry name" value="Protein kinase-like (PK-like)"/>
    <property type="match status" value="1"/>
</dbReference>
<dbReference type="InterPro" id="IPR007822">
    <property type="entry name" value="LANC-like"/>
</dbReference>
<keyword evidence="6" id="KW-0067">ATP-binding</keyword>
<evidence type="ECO:0000256" key="6">
    <source>
        <dbReference type="ARBA" id="ARBA00022840"/>
    </source>
</evidence>
<keyword evidence="3" id="KW-0808">Transferase</keyword>
<dbReference type="EMBL" id="CP059572">
    <property type="protein sequence ID" value="QXJ26549.1"/>
    <property type="molecule type" value="Genomic_DNA"/>
</dbReference>
<dbReference type="GO" id="GO:0016301">
    <property type="term" value="F:kinase activity"/>
    <property type="evidence" value="ECO:0007669"/>
    <property type="project" value="UniProtKB-KW"/>
</dbReference>
<dbReference type="CDD" id="cd14014">
    <property type="entry name" value="STKc_PknB_like"/>
    <property type="match status" value="1"/>
</dbReference>
<dbReference type="Gene3D" id="3.30.200.20">
    <property type="entry name" value="Phosphorylase Kinase, domain 1"/>
    <property type="match status" value="1"/>
</dbReference>
<dbReference type="PRINTS" id="PR01950">
    <property type="entry name" value="LANCSUPER"/>
</dbReference>
<evidence type="ECO:0000256" key="2">
    <source>
        <dbReference type="ARBA" id="ARBA00022527"/>
    </source>
</evidence>
<gene>
    <name evidence="8" type="ORF">AGRA3207_003201</name>
</gene>
<evidence type="ECO:0000256" key="3">
    <source>
        <dbReference type="ARBA" id="ARBA00022679"/>
    </source>
</evidence>
<dbReference type="InterPro" id="IPR011009">
    <property type="entry name" value="Kinase-like_dom_sf"/>
</dbReference>
<evidence type="ECO:0000256" key="5">
    <source>
        <dbReference type="ARBA" id="ARBA00022777"/>
    </source>
</evidence>
<dbReference type="CDD" id="cd04791">
    <property type="entry name" value="LanC_SerThrkinase"/>
    <property type="match status" value="1"/>
</dbReference>
<dbReference type="Gene3D" id="1.10.510.10">
    <property type="entry name" value="Transferase(Phosphotransferase) domain 1"/>
    <property type="match status" value="1"/>
</dbReference>
<keyword evidence="9" id="KW-1185">Reference proteome</keyword>
<dbReference type="Gene3D" id="1.50.10.20">
    <property type="match status" value="1"/>
</dbReference>
<dbReference type="SUPFAM" id="SSF158745">
    <property type="entry name" value="LanC-like"/>
    <property type="match status" value="1"/>
</dbReference>
<proteinExistence type="predicted"/>
<dbReference type="Pfam" id="PF00069">
    <property type="entry name" value="Pkinase"/>
    <property type="match status" value="1"/>
</dbReference>
<dbReference type="NCBIfam" id="NF038150">
    <property type="entry name" value="lanthi_synth_IV"/>
    <property type="match status" value="1"/>
</dbReference>
<reference evidence="8" key="1">
    <citation type="submission" date="2020-07" db="EMBL/GenBank/DDBJ databases">
        <authorList>
            <person name="Tarantini F.S."/>
            <person name="Hong K.W."/>
            <person name="Chan K.G."/>
        </authorList>
    </citation>
    <scope>NUCLEOTIDE SEQUENCE</scope>
    <source>
        <strain evidence="8">32-07</strain>
    </source>
</reference>
<keyword evidence="2" id="KW-0723">Serine/threonine-protein kinase</keyword>